<dbReference type="InterPro" id="IPR013087">
    <property type="entry name" value="Znf_C2H2_type"/>
</dbReference>
<feature type="region of interest" description="Disordered" evidence="4">
    <location>
        <begin position="26"/>
        <end position="46"/>
    </location>
</feature>
<reference evidence="6" key="3">
    <citation type="submission" date="2025-08" db="UniProtKB">
        <authorList>
            <consortium name="Ensembl"/>
        </authorList>
    </citation>
    <scope>IDENTIFICATION</scope>
</reference>
<evidence type="ECO:0000256" key="1">
    <source>
        <dbReference type="ARBA" id="ARBA00022723"/>
    </source>
</evidence>
<evidence type="ECO:0000256" key="4">
    <source>
        <dbReference type="SAM" id="MobiDB-lite"/>
    </source>
</evidence>
<dbReference type="Gene3D" id="3.30.160.60">
    <property type="entry name" value="Classic Zinc Finger"/>
    <property type="match status" value="2"/>
</dbReference>
<dbReference type="GO" id="GO:0003676">
    <property type="term" value="F:nucleic acid binding"/>
    <property type="evidence" value="ECO:0007669"/>
    <property type="project" value="InterPro"/>
</dbReference>
<reference evidence="6" key="4">
    <citation type="submission" date="2025-09" db="UniProtKB">
        <authorList>
            <consortium name="Ensembl"/>
        </authorList>
    </citation>
    <scope>IDENTIFICATION</scope>
</reference>
<dbReference type="InterPro" id="IPR026811">
    <property type="entry name" value="CIZ1"/>
</dbReference>
<dbReference type="PROSITE" id="PS00028">
    <property type="entry name" value="ZINC_FINGER_C2H2_1"/>
    <property type="match status" value="1"/>
</dbReference>
<evidence type="ECO:0000259" key="5">
    <source>
        <dbReference type="PROSITE" id="PS00028"/>
    </source>
</evidence>
<dbReference type="Proteomes" id="UP000265140">
    <property type="component" value="Chromosome 13"/>
</dbReference>
<feature type="compositionally biased region" description="Polar residues" evidence="4">
    <location>
        <begin position="146"/>
        <end position="164"/>
    </location>
</feature>
<dbReference type="Pfam" id="PF12171">
    <property type="entry name" value="zf-C2H2_jaz"/>
    <property type="match status" value="1"/>
</dbReference>
<dbReference type="GO" id="GO:0008270">
    <property type="term" value="F:zinc ion binding"/>
    <property type="evidence" value="ECO:0007669"/>
    <property type="project" value="UniProtKB-KW"/>
</dbReference>
<dbReference type="OrthoDB" id="6378952at2759"/>
<reference evidence="6" key="2">
    <citation type="submission" date="2020-02" db="EMBL/GenBank/DDBJ databases">
        <title>Esox lucius (northern pike) genome, fEsoLuc1, primary haplotype.</title>
        <authorList>
            <person name="Myers G."/>
            <person name="Karagic N."/>
            <person name="Meyer A."/>
            <person name="Pippel M."/>
            <person name="Reichard M."/>
            <person name="Winkler S."/>
            <person name="Tracey A."/>
            <person name="Sims Y."/>
            <person name="Howe K."/>
            <person name="Rhie A."/>
            <person name="Formenti G."/>
            <person name="Durbin R."/>
            <person name="Fedrigo O."/>
            <person name="Jarvis E.D."/>
        </authorList>
    </citation>
    <scope>NUCLEOTIDE SEQUENCE [LARGE SCALE GENOMIC DNA]</scope>
</reference>
<dbReference type="InterPro" id="IPR003604">
    <property type="entry name" value="Matrin/U1-like-C_Znf_C2H2"/>
</dbReference>
<dbReference type="SMART" id="SM00451">
    <property type="entry name" value="ZnF_U1"/>
    <property type="match status" value="3"/>
</dbReference>
<dbReference type="STRING" id="8010.ENSELUP00000042565"/>
<dbReference type="InterPro" id="IPR022755">
    <property type="entry name" value="Znf_C2H2_jaz"/>
</dbReference>
<dbReference type="GO" id="GO:0005634">
    <property type="term" value="C:nucleus"/>
    <property type="evidence" value="ECO:0007669"/>
    <property type="project" value="TreeGrafter"/>
</dbReference>
<keyword evidence="2" id="KW-0863">Zinc-finger</keyword>
<feature type="region of interest" description="Disordered" evidence="4">
    <location>
        <begin position="144"/>
        <end position="175"/>
    </location>
</feature>
<feature type="region of interest" description="Disordered" evidence="4">
    <location>
        <begin position="271"/>
        <end position="300"/>
    </location>
</feature>
<reference evidence="7" key="1">
    <citation type="journal article" date="2014" name="PLoS ONE">
        <title>The genome and linkage map of the northern pike (Esox lucius): conserved synteny revealed between the salmonid sister group and the Neoteleostei.</title>
        <authorList>
            <person name="Rondeau E.B."/>
            <person name="Minkley D.R."/>
            <person name="Leong J.S."/>
            <person name="Messmer A.M."/>
            <person name="Jantzen J.R."/>
            <person name="von Schalburg K.R."/>
            <person name="Lemon C."/>
            <person name="Bird N.H."/>
            <person name="Koop B.F."/>
        </authorList>
    </citation>
    <scope>NUCLEOTIDE SEQUENCE</scope>
</reference>
<organism evidence="6 7">
    <name type="scientific">Esox lucius</name>
    <name type="common">Northern pike</name>
    <dbReference type="NCBI Taxonomy" id="8010"/>
    <lineage>
        <taxon>Eukaryota</taxon>
        <taxon>Metazoa</taxon>
        <taxon>Chordata</taxon>
        <taxon>Craniata</taxon>
        <taxon>Vertebrata</taxon>
        <taxon>Euteleostomi</taxon>
        <taxon>Actinopterygii</taxon>
        <taxon>Neopterygii</taxon>
        <taxon>Teleostei</taxon>
        <taxon>Protacanthopterygii</taxon>
        <taxon>Esociformes</taxon>
        <taxon>Esocidae</taxon>
        <taxon>Esox</taxon>
    </lineage>
</organism>
<feature type="region of interest" description="Disordered" evidence="4">
    <location>
        <begin position="564"/>
        <end position="605"/>
    </location>
</feature>
<protein>
    <recommendedName>
        <fullName evidence="5">C2H2-type domain-containing protein</fullName>
    </recommendedName>
</protein>
<dbReference type="OMA" id="DSIHACC"/>
<dbReference type="AlphaFoldDB" id="A0A3P9APB0"/>
<dbReference type="SUPFAM" id="SSF57667">
    <property type="entry name" value="beta-beta-alpha zinc fingers"/>
    <property type="match status" value="2"/>
</dbReference>
<dbReference type="PANTHER" id="PTHR15491">
    <property type="match status" value="1"/>
</dbReference>
<dbReference type="Bgee" id="ENSELUG00000023867">
    <property type="expression patterns" value="Expressed in liver and 15 other cell types or tissues"/>
</dbReference>
<dbReference type="SMART" id="SM00355">
    <property type="entry name" value="ZnF_C2H2"/>
    <property type="match status" value="2"/>
</dbReference>
<dbReference type="InterPro" id="IPR056345">
    <property type="entry name" value="Znf-C2H2_CIZ1"/>
</dbReference>
<dbReference type="GeneTree" id="ENSGT00440000039084"/>
<accession>A0A3P9APB0</accession>
<name>A0A3P9APB0_ESOLU</name>
<dbReference type="PANTHER" id="PTHR15491:SF12">
    <property type="entry name" value="CDKN1A INTERACTING ZINC FINGER PROTEIN 1B ISOFORM X1-RELATED"/>
    <property type="match status" value="1"/>
</dbReference>
<dbReference type="InterPro" id="IPR036236">
    <property type="entry name" value="Znf_C2H2_sf"/>
</dbReference>
<evidence type="ECO:0000313" key="7">
    <source>
        <dbReference type="Proteomes" id="UP000265140"/>
    </source>
</evidence>
<evidence type="ECO:0000313" key="6">
    <source>
        <dbReference type="Ensembl" id="ENSELUP00000042565.2"/>
    </source>
</evidence>
<keyword evidence="1" id="KW-0479">Metal-binding</keyword>
<dbReference type="Ensembl" id="ENSELUT00000036764.3">
    <property type="protein sequence ID" value="ENSELUP00000042565.2"/>
    <property type="gene ID" value="ENSELUG00000041373.1"/>
</dbReference>
<evidence type="ECO:0000256" key="2">
    <source>
        <dbReference type="ARBA" id="ARBA00022771"/>
    </source>
</evidence>
<feature type="domain" description="C2H2-type" evidence="5">
    <location>
        <begin position="400"/>
        <end position="422"/>
    </location>
</feature>
<dbReference type="Pfam" id="PF23330">
    <property type="entry name" value="zf-C2H2_14"/>
    <property type="match status" value="1"/>
</dbReference>
<keyword evidence="3" id="KW-0862">Zinc</keyword>
<evidence type="ECO:0000256" key="3">
    <source>
        <dbReference type="ARBA" id="ARBA00022833"/>
    </source>
</evidence>
<proteinExistence type="predicted"/>
<sequence length="605" mass="68057">MFEHQQMQHQIQHNQRLWQQLKTTQRLPSQLPRQHQKNRPRFPPSPSMVNLCPVPQAALGAPNPMLQGAVLIQQRMQANVQDLAMGSGLPFSLLAKGAQHSLLGPAPVPRLGFSSSRPYRSHNHFRNKDILGTKRDYEQIGKANGQLGTSKTDCPVGRTTNTEMGKTESDRLSFAQPQEKPELKKLKANGVIHRSEDDHVNVPFGHVAVRTSNDKRPMDVLKPTVVAALVYGGECPAVHGLEECGDESRASDVLGVRTSLKVTIQHSSQSRAFSTGIEEPGAAMGPSCGSGGQAQDNDPGHKSAADSHYCYICSTPCHNQQNFQSHMNGAEHQRRMLEIQHVSNTCLVNLLPWVADSQHDLRTGVQRWCAICQTHFSGDLIEHRRTQEHKLSKQSSRPFCTVCKRHFRTPRKFVEHMKSREHKLQVELREEGEPDVLEELITVDAVGCFEGEDDFEEETHEDDDSKERQPGERHVAQENIEEHEEYDSETQYGPSFVVPVAGYLCRLCHKFFHFESTARHLHCKSLMHFQNLQVCFIDRIICILSVFQESYMLLTPHVPTLDKNRQPVYGEEPVESTGIGPAKGCKRNSTRTSHPKTGDKGCVQQ</sequence>
<keyword evidence="7" id="KW-1185">Reference proteome</keyword>